<dbReference type="EMBL" id="BJVQ01000076">
    <property type="protein sequence ID" value="GEL48372.1"/>
    <property type="molecule type" value="Genomic_DNA"/>
</dbReference>
<accession>A0A511FGR1</accession>
<evidence type="ECO:0000313" key="4">
    <source>
        <dbReference type="EMBL" id="MBB5473984.1"/>
    </source>
</evidence>
<keyword evidence="5" id="KW-1185">Reference proteome</keyword>
<evidence type="ECO:0000313" key="6">
    <source>
        <dbReference type="Proteomes" id="UP000564629"/>
    </source>
</evidence>
<evidence type="ECO:0000313" key="5">
    <source>
        <dbReference type="Proteomes" id="UP000321723"/>
    </source>
</evidence>
<organism evidence="3 5">
    <name type="scientific">Cellulomonas hominis</name>
    <dbReference type="NCBI Taxonomy" id="156981"/>
    <lineage>
        <taxon>Bacteria</taxon>
        <taxon>Bacillati</taxon>
        <taxon>Actinomycetota</taxon>
        <taxon>Actinomycetes</taxon>
        <taxon>Micrococcales</taxon>
        <taxon>Cellulomonadaceae</taxon>
        <taxon>Cellulomonas</taxon>
    </lineage>
</organism>
<evidence type="ECO:0000256" key="2">
    <source>
        <dbReference type="SAM" id="MobiDB-lite"/>
    </source>
</evidence>
<keyword evidence="1" id="KW-0175">Coiled coil</keyword>
<name>A0A511FGR1_9CELL</name>
<proteinExistence type="predicted"/>
<feature type="coiled-coil region" evidence="1">
    <location>
        <begin position="59"/>
        <end position="93"/>
    </location>
</feature>
<reference evidence="4 6" key="2">
    <citation type="submission" date="2020-08" db="EMBL/GenBank/DDBJ databases">
        <title>Sequencing the genomes of 1000 actinobacteria strains.</title>
        <authorList>
            <person name="Klenk H.-P."/>
        </authorList>
    </citation>
    <scope>NUCLEOTIDE SEQUENCE [LARGE SCALE GENOMIC DNA]</scope>
    <source>
        <strain evidence="4 6">DSM 9581</strain>
    </source>
</reference>
<protein>
    <submittedName>
        <fullName evidence="3">Uncharacterized protein</fullName>
    </submittedName>
</protein>
<reference evidence="3 5" key="1">
    <citation type="submission" date="2019-07" db="EMBL/GenBank/DDBJ databases">
        <title>Whole genome shotgun sequence of Cellulomonas hominis NBRC 16055.</title>
        <authorList>
            <person name="Hosoyama A."/>
            <person name="Uohara A."/>
            <person name="Ohji S."/>
            <person name="Ichikawa N."/>
        </authorList>
    </citation>
    <scope>NUCLEOTIDE SEQUENCE [LARGE SCALE GENOMIC DNA]</scope>
    <source>
        <strain evidence="3 5">NBRC 16055</strain>
    </source>
</reference>
<feature type="region of interest" description="Disordered" evidence="2">
    <location>
        <begin position="1"/>
        <end position="23"/>
    </location>
</feature>
<dbReference type="Proteomes" id="UP000321723">
    <property type="component" value="Unassembled WGS sequence"/>
</dbReference>
<dbReference type="Proteomes" id="UP000564629">
    <property type="component" value="Unassembled WGS sequence"/>
</dbReference>
<gene>
    <name evidence="3" type="ORF">CHO01_34880</name>
    <name evidence="4" type="ORF">HNR08_002720</name>
</gene>
<sequence length="122" mass="13244">MTPPTDAKATTVTTTEHTPVTSAPSAADLELSAYWQAGFEDSRQIAWLSAQAVNLRLETAHAQAELALTQARLADAEDRAARQSEAAAALHREILAIRSSRSWRLMAPLRALGRLARRVLGK</sequence>
<comment type="caution">
    <text evidence="3">The sequence shown here is derived from an EMBL/GenBank/DDBJ whole genome shotgun (WGS) entry which is preliminary data.</text>
</comment>
<dbReference type="EMBL" id="JACHDN010000001">
    <property type="protein sequence ID" value="MBB5473984.1"/>
    <property type="molecule type" value="Genomic_DNA"/>
</dbReference>
<dbReference type="RefSeq" id="WP_146840351.1">
    <property type="nucleotide sequence ID" value="NZ_BJVQ01000076.1"/>
</dbReference>
<evidence type="ECO:0000313" key="3">
    <source>
        <dbReference type="EMBL" id="GEL48372.1"/>
    </source>
</evidence>
<dbReference type="AlphaFoldDB" id="A0A511FGR1"/>
<evidence type="ECO:0000256" key="1">
    <source>
        <dbReference type="SAM" id="Coils"/>
    </source>
</evidence>